<dbReference type="SUPFAM" id="SSF56059">
    <property type="entry name" value="Glutathione synthetase ATP-binding domain-like"/>
    <property type="match status" value="1"/>
</dbReference>
<dbReference type="SUPFAM" id="SSF55729">
    <property type="entry name" value="Acyl-CoA N-acyltransferases (Nat)"/>
    <property type="match status" value="1"/>
</dbReference>
<dbReference type="InterPro" id="IPR036291">
    <property type="entry name" value="NAD(P)-bd_dom_sf"/>
</dbReference>
<dbReference type="InterPro" id="IPR016102">
    <property type="entry name" value="Succinyl-CoA_synth-like"/>
</dbReference>
<sequence>MTICNLEGLTSPRSVAIVGPNSKQEMILQRLIGSLVNSGFSGPKSFVNLPGTTADGFRTVASIKELDGTADLGILLGDHTTAARDIHLLGEQGTRAVVIPASGFDSWSDEHLDALLKAAHPYNIRILGPGSLGIASPHSKLSTLLTSEQALKGELALISRSGTIFNTTLSWAKANSIGFSGVVSLGRRLDVDVSDLLDWYAMDYRTKAILVHLETIANPRKFMSAARAAARSKPVIVIRSGASRDQHHISGTAHSSRLATRDSVYDAALQRAGVLRVYDLDEMFEAAETITRVAPSAGRRLSIIANGRSLATLAADRLAKVGGKLSPISEKTKEKLVSLTRTDARADNPLVLSEAASPAEFKEGISALLQDPNSDGVLAIAAPTAFEDFSLVAKALAEAAKEDRKRLGRHQAFVTTLAGGSNIPRQVLDEARVPCYPSPSGAIRSFMHLVRYKEAKDHLSAVPDSLPSDYKPNLRLAQETIRGALANGQKWLTPLQTKELLRAYAINQVELHLVKTAEEAAKVAEVLFDKHDQLVLKVSSPDLTFKSDVGGVHLGVDSVEGVKATFEKIMGNVQHSYPDAEITGVEIQPMVTRRFGLETYAGLADDPVFGPVVVFGKGGTSVEVIGDRAIDLVPIDLNLAKAMVARTSTSKLLKGFRNRPSANVSEVEQLLVKLSQIAVDFPEVRELDLNPVVVDEDGIVVLDARVAISAPDKRPGRQGASRLSIVPYPVEWEHTHQLKDGKTILIRPIRPEDQGILKKFFEKVSIEDLRLRFFAPVKEFSHTFLARLVQLDYARAMAFAAIDPETGDILGVVRLHSNPDHTEGEYAVMVQSGLKGMGLGWVLMKLIIRYAKVDGIRTVKGEVLRENTTMLDMCRNLGFRVKRSPDDDALADVSLDVTTLDRETMS</sequence>
<dbReference type="SUPFAM" id="SSF52210">
    <property type="entry name" value="Succinyl-CoA synthetase domains"/>
    <property type="match status" value="2"/>
</dbReference>
<keyword evidence="3" id="KW-0547">Nucleotide-binding</keyword>
<evidence type="ECO:0000256" key="3">
    <source>
        <dbReference type="ARBA" id="ARBA00022741"/>
    </source>
</evidence>
<dbReference type="SUPFAM" id="SSF51735">
    <property type="entry name" value="NAD(P)-binding Rossmann-fold domains"/>
    <property type="match status" value="1"/>
</dbReference>
<proteinExistence type="predicted"/>
<dbReference type="Gene3D" id="3.30.1490.20">
    <property type="entry name" value="ATP-grasp fold, A domain"/>
    <property type="match status" value="1"/>
</dbReference>
<dbReference type="Gene3D" id="3.40.630.30">
    <property type="match status" value="1"/>
</dbReference>
<dbReference type="Gene3D" id="3.40.50.720">
    <property type="entry name" value="NAD(P)-binding Rossmann-like Domain"/>
    <property type="match status" value="1"/>
</dbReference>
<organism evidence="6 7">
    <name type="scientific">Pseudovibrio japonicus</name>
    <dbReference type="NCBI Taxonomy" id="366534"/>
    <lineage>
        <taxon>Bacteria</taxon>
        <taxon>Pseudomonadati</taxon>
        <taxon>Pseudomonadota</taxon>
        <taxon>Alphaproteobacteria</taxon>
        <taxon>Hyphomicrobiales</taxon>
        <taxon>Stappiaceae</taxon>
        <taxon>Pseudovibrio</taxon>
    </lineage>
</organism>
<name>A0ABQ3E184_9HYPH</name>
<dbReference type="InterPro" id="IPR051538">
    <property type="entry name" value="Acyl-CoA_Synth/Transferase"/>
</dbReference>
<comment type="caution">
    <text evidence="6">The sequence shown here is derived from an EMBL/GenBank/DDBJ whole genome shotgun (WGS) entry which is preliminary data.</text>
</comment>
<dbReference type="EMBL" id="BMXE01000001">
    <property type="protein sequence ID" value="GHB22820.1"/>
    <property type="molecule type" value="Genomic_DNA"/>
</dbReference>
<protein>
    <submittedName>
        <fullName evidence="6">GCN5 family N-acetyltransferase</fullName>
    </submittedName>
</protein>
<evidence type="ECO:0000313" key="6">
    <source>
        <dbReference type="EMBL" id="GHB22820.1"/>
    </source>
</evidence>
<evidence type="ECO:0000259" key="5">
    <source>
        <dbReference type="PROSITE" id="PS51186"/>
    </source>
</evidence>
<dbReference type="Pfam" id="PF00583">
    <property type="entry name" value="Acetyltransf_1"/>
    <property type="match status" value="1"/>
</dbReference>
<evidence type="ECO:0000256" key="2">
    <source>
        <dbReference type="ARBA" id="ARBA00022598"/>
    </source>
</evidence>
<dbReference type="Gene3D" id="3.30.470.20">
    <property type="entry name" value="ATP-grasp fold, B domain"/>
    <property type="match status" value="1"/>
</dbReference>
<evidence type="ECO:0000256" key="1">
    <source>
        <dbReference type="ARBA" id="ARBA00022532"/>
    </source>
</evidence>
<keyword evidence="2" id="KW-0436">Ligase</keyword>
<dbReference type="PROSITE" id="PS51186">
    <property type="entry name" value="GNAT"/>
    <property type="match status" value="1"/>
</dbReference>
<reference evidence="7" key="1">
    <citation type="journal article" date="2019" name="Int. J. Syst. Evol. Microbiol.">
        <title>The Global Catalogue of Microorganisms (GCM) 10K type strain sequencing project: providing services to taxonomists for standard genome sequencing and annotation.</title>
        <authorList>
            <consortium name="The Broad Institute Genomics Platform"/>
            <consortium name="The Broad Institute Genome Sequencing Center for Infectious Disease"/>
            <person name="Wu L."/>
            <person name="Ma J."/>
        </authorList>
    </citation>
    <scope>NUCLEOTIDE SEQUENCE [LARGE SCALE GENOMIC DNA]</scope>
    <source>
        <strain evidence="7">KCTC 12861</strain>
    </source>
</reference>
<dbReference type="Pfam" id="PF13549">
    <property type="entry name" value="ATP-grasp_5"/>
    <property type="match status" value="1"/>
</dbReference>
<dbReference type="Gene3D" id="3.40.50.261">
    <property type="entry name" value="Succinyl-CoA synthetase domains"/>
    <property type="match status" value="2"/>
</dbReference>
<dbReference type="InterPro" id="IPR032875">
    <property type="entry name" value="Succ_CoA_lig_flav_dom"/>
</dbReference>
<accession>A0ABQ3E184</accession>
<feature type="domain" description="N-acetyltransferase" evidence="5">
    <location>
        <begin position="744"/>
        <end position="900"/>
    </location>
</feature>
<dbReference type="InterPro" id="IPR000182">
    <property type="entry name" value="GNAT_dom"/>
</dbReference>
<dbReference type="PANTHER" id="PTHR43334">
    <property type="entry name" value="ACETATE--COA LIGASE [ADP-FORMING]"/>
    <property type="match status" value="1"/>
</dbReference>
<keyword evidence="1" id="KW-0816">Tricarboxylic acid cycle</keyword>
<keyword evidence="7" id="KW-1185">Reference proteome</keyword>
<dbReference type="InterPro" id="IPR016181">
    <property type="entry name" value="Acyl_CoA_acyltransferase"/>
</dbReference>
<dbReference type="InterPro" id="IPR013815">
    <property type="entry name" value="ATP_grasp_subdomain_1"/>
</dbReference>
<dbReference type="RefSeq" id="WP_189435504.1">
    <property type="nucleotide sequence ID" value="NZ_BMXE01000001.1"/>
</dbReference>
<evidence type="ECO:0000256" key="4">
    <source>
        <dbReference type="ARBA" id="ARBA00022840"/>
    </source>
</evidence>
<gene>
    <name evidence="6" type="ORF">GCM10007094_08800</name>
</gene>
<keyword evidence="4" id="KW-0067">ATP-binding</keyword>
<evidence type="ECO:0000313" key="7">
    <source>
        <dbReference type="Proteomes" id="UP000637980"/>
    </source>
</evidence>
<dbReference type="Proteomes" id="UP000637980">
    <property type="component" value="Unassembled WGS sequence"/>
</dbReference>
<dbReference type="PANTHER" id="PTHR43334:SF1">
    <property type="entry name" value="3-HYDROXYPROPIONATE--COA LIGASE [ADP-FORMING]"/>
    <property type="match status" value="1"/>
</dbReference>
<dbReference type="Pfam" id="PF13607">
    <property type="entry name" value="Succ_CoA_lig"/>
    <property type="match status" value="1"/>
</dbReference>